<dbReference type="AlphaFoldDB" id="X0XJS9"/>
<feature type="non-terminal residue" evidence="1">
    <location>
        <position position="38"/>
    </location>
</feature>
<dbReference type="EMBL" id="BARS01033374">
    <property type="protein sequence ID" value="GAG25236.1"/>
    <property type="molecule type" value="Genomic_DNA"/>
</dbReference>
<proteinExistence type="predicted"/>
<evidence type="ECO:0000313" key="1">
    <source>
        <dbReference type="EMBL" id="GAG25236.1"/>
    </source>
</evidence>
<sequence>MEGKTPKWESELWSYVGSGNGAHCPIYDHCQLRQEGGW</sequence>
<reference evidence="1" key="1">
    <citation type="journal article" date="2014" name="Front. Microbiol.">
        <title>High frequency of phylogenetically diverse reductive dehalogenase-homologous genes in deep subseafloor sedimentary metagenomes.</title>
        <authorList>
            <person name="Kawai M."/>
            <person name="Futagami T."/>
            <person name="Toyoda A."/>
            <person name="Takaki Y."/>
            <person name="Nishi S."/>
            <person name="Hori S."/>
            <person name="Arai W."/>
            <person name="Tsubouchi T."/>
            <person name="Morono Y."/>
            <person name="Uchiyama I."/>
            <person name="Ito T."/>
            <person name="Fujiyama A."/>
            <person name="Inagaki F."/>
            <person name="Takami H."/>
        </authorList>
    </citation>
    <scope>NUCLEOTIDE SEQUENCE</scope>
    <source>
        <strain evidence="1">Expedition CK06-06</strain>
    </source>
</reference>
<gene>
    <name evidence="1" type="ORF">S01H1_51697</name>
</gene>
<protein>
    <submittedName>
        <fullName evidence="1">Uncharacterized protein</fullName>
    </submittedName>
</protein>
<name>X0XJS9_9ZZZZ</name>
<organism evidence="1">
    <name type="scientific">marine sediment metagenome</name>
    <dbReference type="NCBI Taxonomy" id="412755"/>
    <lineage>
        <taxon>unclassified sequences</taxon>
        <taxon>metagenomes</taxon>
        <taxon>ecological metagenomes</taxon>
    </lineage>
</organism>
<accession>X0XJS9</accession>
<comment type="caution">
    <text evidence="1">The sequence shown here is derived from an EMBL/GenBank/DDBJ whole genome shotgun (WGS) entry which is preliminary data.</text>
</comment>